<proteinExistence type="predicted"/>
<evidence type="ECO:0000313" key="2">
    <source>
        <dbReference type="EMBL" id="MBF9236666.1"/>
    </source>
</evidence>
<feature type="signal peptide" evidence="1">
    <location>
        <begin position="1"/>
        <end position="19"/>
    </location>
</feature>
<feature type="chain" id="PRO_5045794008" description="DUF4177 domain-containing protein" evidence="1">
    <location>
        <begin position="20"/>
        <end position="120"/>
    </location>
</feature>
<organism evidence="2 3">
    <name type="scientific">Hymenobacter jeongseonensis</name>
    <dbReference type="NCBI Taxonomy" id="2791027"/>
    <lineage>
        <taxon>Bacteria</taxon>
        <taxon>Pseudomonadati</taxon>
        <taxon>Bacteroidota</taxon>
        <taxon>Cytophagia</taxon>
        <taxon>Cytophagales</taxon>
        <taxon>Hymenobacteraceae</taxon>
        <taxon>Hymenobacter</taxon>
    </lineage>
</organism>
<gene>
    <name evidence="2" type="ORF">I2I05_04585</name>
</gene>
<evidence type="ECO:0008006" key="4">
    <source>
        <dbReference type="Google" id="ProtNLM"/>
    </source>
</evidence>
<keyword evidence="1" id="KW-0732">Signal</keyword>
<sequence>MKKLLIGTSLALATAASWAFYPKEAAPAGYLAVIGSGRPGASHSPEITTIYPDGRRQVMKLTGLTPSSERSSTAIAVELHHAEMVKINKLYAQGWRIVSITQSTVGVGAITETVYLMEKR</sequence>
<keyword evidence="3" id="KW-1185">Reference proteome</keyword>
<name>A0ABS0IE97_9BACT</name>
<comment type="caution">
    <text evidence="2">The sequence shown here is derived from an EMBL/GenBank/DDBJ whole genome shotgun (WGS) entry which is preliminary data.</text>
</comment>
<dbReference type="Proteomes" id="UP000597617">
    <property type="component" value="Unassembled WGS sequence"/>
</dbReference>
<accession>A0ABS0IE97</accession>
<evidence type="ECO:0000256" key="1">
    <source>
        <dbReference type="SAM" id="SignalP"/>
    </source>
</evidence>
<evidence type="ECO:0000313" key="3">
    <source>
        <dbReference type="Proteomes" id="UP000597617"/>
    </source>
</evidence>
<protein>
    <recommendedName>
        <fullName evidence="4">DUF4177 domain-containing protein</fullName>
    </recommendedName>
</protein>
<dbReference type="RefSeq" id="WP_196281057.1">
    <property type="nucleotide sequence ID" value="NZ_JADQDQ010000002.1"/>
</dbReference>
<dbReference type="EMBL" id="JADQDQ010000002">
    <property type="protein sequence ID" value="MBF9236666.1"/>
    <property type="molecule type" value="Genomic_DNA"/>
</dbReference>
<reference evidence="2 3" key="1">
    <citation type="submission" date="2020-11" db="EMBL/GenBank/DDBJ databases">
        <authorList>
            <person name="Kim M.K."/>
        </authorList>
    </citation>
    <scope>NUCLEOTIDE SEQUENCE [LARGE SCALE GENOMIC DNA]</scope>
    <source>
        <strain evidence="2 3">BT683</strain>
    </source>
</reference>